<gene>
    <name evidence="6" type="primary">tsr</name>
    <name evidence="6" type="ORF">SCFA_1030008</name>
</gene>
<dbReference type="PROSITE" id="PS50111">
    <property type="entry name" value="CHEMOTAXIS_TRANSDUC_2"/>
    <property type="match status" value="1"/>
</dbReference>
<evidence type="ECO:0000256" key="3">
    <source>
        <dbReference type="SAM" id="Phobius"/>
    </source>
</evidence>
<evidence type="ECO:0000259" key="5">
    <source>
        <dbReference type="PROSITE" id="PS50885"/>
    </source>
</evidence>
<dbReference type="GO" id="GO:0005886">
    <property type="term" value="C:plasma membrane"/>
    <property type="evidence" value="ECO:0007669"/>
    <property type="project" value="TreeGrafter"/>
</dbReference>
<dbReference type="PANTHER" id="PTHR43531:SF11">
    <property type="entry name" value="METHYL-ACCEPTING CHEMOTAXIS PROTEIN 3"/>
    <property type="match status" value="1"/>
</dbReference>
<feature type="transmembrane region" description="Helical" evidence="3">
    <location>
        <begin position="220"/>
        <end position="240"/>
    </location>
</feature>
<dbReference type="Pfam" id="PF00672">
    <property type="entry name" value="HAMP"/>
    <property type="match status" value="1"/>
</dbReference>
<dbReference type="EMBL" id="CAADRM010000006">
    <property type="protein sequence ID" value="VFU11338.1"/>
    <property type="molecule type" value="Genomic_DNA"/>
</dbReference>
<evidence type="ECO:0000259" key="4">
    <source>
        <dbReference type="PROSITE" id="PS50111"/>
    </source>
</evidence>
<dbReference type="PANTHER" id="PTHR43531">
    <property type="entry name" value="PROTEIN ICFG"/>
    <property type="match status" value="1"/>
</dbReference>
<dbReference type="SMART" id="SM00283">
    <property type="entry name" value="MA"/>
    <property type="match status" value="1"/>
</dbReference>
<feature type="domain" description="Methyl-accepting transducer" evidence="4">
    <location>
        <begin position="300"/>
        <end position="529"/>
    </location>
</feature>
<protein>
    <submittedName>
        <fullName evidence="6">Methyl-accepting chemotaxis protein I</fullName>
    </submittedName>
</protein>
<feature type="transmembrane region" description="Helical" evidence="3">
    <location>
        <begin position="185"/>
        <end position="208"/>
    </location>
</feature>
<keyword evidence="1" id="KW-0145">Chemotaxis</keyword>
<dbReference type="FunFam" id="1.10.287.950:FF:000001">
    <property type="entry name" value="Methyl-accepting chemotaxis sensory transducer"/>
    <property type="match status" value="1"/>
</dbReference>
<feature type="transmembrane region" description="Helical" evidence="3">
    <location>
        <begin position="47"/>
        <end position="68"/>
    </location>
</feature>
<dbReference type="GO" id="GO:0007165">
    <property type="term" value="P:signal transduction"/>
    <property type="evidence" value="ECO:0007669"/>
    <property type="project" value="InterPro"/>
</dbReference>
<name>A0A485LU01_9ZZZZ</name>
<dbReference type="InterPro" id="IPR051310">
    <property type="entry name" value="MCP_chemotaxis"/>
</dbReference>
<dbReference type="InterPro" id="IPR004089">
    <property type="entry name" value="MCPsignal_dom"/>
</dbReference>
<keyword evidence="3" id="KW-0812">Transmembrane</keyword>
<dbReference type="InterPro" id="IPR003660">
    <property type="entry name" value="HAMP_dom"/>
</dbReference>
<evidence type="ECO:0000313" key="6">
    <source>
        <dbReference type="EMBL" id="VFU11338.1"/>
    </source>
</evidence>
<dbReference type="PROSITE" id="PS50885">
    <property type="entry name" value="HAMP"/>
    <property type="match status" value="1"/>
</dbReference>
<feature type="transmembrane region" description="Helical" evidence="3">
    <location>
        <begin position="12"/>
        <end position="35"/>
    </location>
</feature>
<sequence length="547" mass="60447">MKEYTKEFFLRPFLFQEGITYLVLVPTVVMFFLPISQGFREHFLEGITLVFLQTVISVALGALVKYRLVSPAVRVMEDRESDEREARYALRCASILPFAEAALIFIRWAGIAWLSVVVTLYMKGYLPFNLLIFGGNILGMTGLSGMALYYLMAENSLAPFYQECSRRGILADGTGYLRISLNQKLFAIILLIAIPPIGDLIGTIYLSIFTGVSLSAIQMSFPLIFLQTIIMTFLNGYLLMKGVTVSIGGMSRMLKDMAKGRGDLTKRLEVGGIDEVGQLAHWFNEFMNNLEEIIQHVTHISLQLHQSIEHVSSGAQGLSQATQEQSASIEEISASMGEMNGSIQHNTQVVNKGRETSQIITGLVNKNREVFSRLMDATRDISKDSQKIGDIVVTVNEVAFQTNLLALNASVEAARAGEHGRGFAVVAGEVRALAQRSADAAREIKNLIDGTVARIKTGDEFMKKTAESLEELMSRFDSFFEMIEEITTASIEQSRNMKELSSAISQIDISTQNNATTVEELASTLDSLRADAEVLSADVKKFRTSGM</sequence>
<keyword evidence="3" id="KW-0472">Membrane</keyword>
<dbReference type="SUPFAM" id="SSF58104">
    <property type="entry name" value="Methyl-accepting chemotaxis protein (MCP) signaling domain"/>
    <property type="match status" value="1"/>
</dbReference>
<accession>A0A485LU01</accession>
<dbReference type="SMART" id="SM00304">
    <property type="entry name" value="HAMP"/>
    <property type="match status" value="1"/>
</dbReference>
<dbReference type="Pfam" id="PF00015">
    <property type="entry name" value="MCPsignal"/>
    <property type="match status" value="1"/>
</dbReference>
<feature type="domain" description="HAMP" evidence="5">
    <location>
        <begin position="241"/>
        <end position="295"/>
    </location>
</feature>
<dbReference type="Gene3D" id="1.10.287.950">
    <property type="entry name" value="Methyl-accepting chemotaxis protein"/>
    <property type="match status" value="1"/>
</dbReference>
<dbReference type="PRINTS" id="PR00260">
    <property type="entry name" value="CHEMTRNSDUCR"/>
</dbReference>
<organism evidence="6">
    <name type="scientific">anaerobic digester metagenome</name>
    <dbReference type="NCBI Taxonomy" id="1263854"/>
    <lineage>
        <taxon>unclassified sequences</taxon>
        <taxon>metagenomes</taxon>
        <taxon>ecological metagenomes</taxon>
    </lineage>
</organism>
<dbReference type="CDD" id="cd11386">
    <property type="entry name" value="MCP_signal"/>
    <property type="match status" value="1"/>
</dbReference>
<feature type="transmembrane region" description="Helical" evidence="3">
    <location>
        <begin position="88"/>
        <end position="110"/>
    </location>
</feature>
<comment type="similarity">
    <text evidence="2">Belongs to the methyl-accepting chemotaxis (MCP) protein family.</text>
</comment>
<dbReference type="InterPro" id="IPR004090">
    <property type="entry name" value="Chemotax_Me-accpt_rcpt"/>
</dbReference>
<feature type="transmembrane region" description="Helical" evidence="3">
    <location>
        <begin position="130"/>
        <end position="151"/>
    </location>
</feature>
<proteinExistence type="inferred from homology"/>
<dbReference type="GO" id="GO:0004888">
    <property type="term" value="F:transmembrane signaling receptor activity"/>
    <property type="evidence" value="ECO:0007669"/>
    <property type="project" value="InterPro"/>
</dbReference>
<dbReference type="GO" id="GO:0006935">
    <property type="term" value="P:chemotaxis"/>
    <property type="evidence" value="ECO:0007669"/>
    <property type="project" value="UniProtKB-KW"/>
</dbReference>
<keyword evidence="3" id="KW-1133">Transmembrane helix</keyword>
<dbReference type="CDD" id="cd06225">
    <property type="entry name" value="HAMP"/>
    <property type="match status" value="1"/>
</dbReference>
<evidence type="ECO:0000256" key="2">
    <source>
        <dbReference type="ARBA" id="ARBA00029447"/>
    </source>
</evidence>
<evidence type="ECO:0000256" key="1">
    <source>
        <dbReference type="ARBA" id="ARBA00022500"/>
    </source>
</evidence>
<reference evidence="6" key="1">
    <citation type="submission" date="2019-03" db="EMBL/GenBank/DDBJ databases">
        <authorList>
            <person name="Hao L."/>
        </authorList>
    </citation>
    <scope>NUCLEOTIDE SEQUENCE</scope>
</reference>
<dbReference type="AlphaFoldDB" id="A0A485LU01"/>